<dbReference type="Proteomes" id="UP001596233">
    <property type="component" value="Unassembled WGS sequence"/>
</dbReference>
<dbReference type="EMBL" id="JBHSTE010000001">
    <property type="protein sequence ID" value="MFC6331082.1"/>
    <property type="molecule type" value="Genomic_DNA"/>
</dbReference>
<evidence type="ECO:0000313" key="4">
    <source>
        <dbReference type="EMBL" id="MFC6331082.1"/>
    </source>
</evidence>
<protein>
    <recommendedName>
        <fullName evidence="2">Biotin transporter</fullName>
    </recommendedName>
</protein>
<dbReference type="PANTHER" id="PTHR34295">
    <property type="entry name" value="BIOTIN TRANSPORTER BIOY"/>
    <property type="match status" value="1"/>
</dbReference>
<keyword evidence="2" id="KW-0813">Transport</keyword>
<keyword evidence="2 3" id="KW-0472">Membrane</keyword>
<reference evidence="5" key="1">
    <citation type="journal article" date="2019" name="Int. J. Syst. Evol. Microbiol.">
        <title>The Global Catalogue of Microorganisms (GCM) 10K type strain sequencing project: providing services to taxonomists for standard genome sequencing and annotation.</title>
        <authorList>
            <consortium name="The Broad Institute Genomics Platform"/>
            <consortium name="The Broad Institute Genome Sequencing Center for Infectious Disease"/>
            <person name="Wu L."/>
            <person name="Ma J."/>
        </authorList>
    </citation>
    <scope>NUCLEOTIDE SEQUENCE [LARGE SCALE GENOMIC DNA]</scope>
    <source>
        <strain evidence="5">PCU 280</strain>
    </source>
</reference>
<feature type="transmembrane region" description="Helical" evidence="3">
    <location>
        <begin position="119"/>
        <end position="141"/>
    </location>
</feature>
<keyword evidence="3" id="KW-0812">Transmembrane</keyword>
<dbReference type="PANTHER" id="PTHR34295:SF1">
    <property type="entry name" value="BIOTIN TRANSPORTER BIOY"/>
    <property type="match status" value="1"/>
</dbReference>
<dbReference type="Gene3D" id="1.10.1760.20">
    <property type="match status" value="1"/>
</dbReference>
<evidence type="ECO:0000256" key="3">
    <source>
        <dbReference type="SAM" id="Phobius"/>
    </source>
</evidence>
<keyword evidence="5" id="KW-1185">Reference proteome</keyword>
<dbReference type="InterPro" id="IPR003784">
    <property type="entry name" value="BioY"/>
</dbReference>
<comment type="similarity">
    <text evidence="1 2">Belongs to the BioY family.</text>
</comment>
<gene>
    <name evidence="4" type="ORF">ACFP56_00490</name>
</gene>
<proteinExistence type="inferred from homology"/>
<feature type="transmembrane region" description="Helical" evidence="3">
    <location>
        <begin position="161"/>
        <end position="180"/>
    </location>
</feature>
<keyword evidence="2" id="KW-1003">Cell membrane</keyword>
<name>A0ABW1V037_9BACL</name>
<dbReference type="PIRSF" id="PIRSF016661">
    <property type="entry name" value="BioY"/>
    <property type="match status" value="1"/>
</dbReference>
<sequence>MNAVSIRSLVYIALCSAVFIVFSAIQLKMAFSPVPITLQTMALIIAGMLLKPRAAFVSVAIVLVLGLFGLPVFGGKSGLTHILGPTGGFLLYFPFGAMLVSVCIEALEKRTSGLTVKKIISLLVIFLLFSSWLAYVVGVPWFMYNLKMSLGESLGLACYPYLLGDAIKAVVSVAIFAALYKPIMKLRAQQHTAPASPTTTAGAA</sequence>
<feature type="transmembrane region" description="Helical" evidence="3">
    <location>
        <begin position="33"/>
        <end position="50"/>
    </location>
</feature>
<comment type="subcellular location">
    <subcellularLocation>
        <location evidence="2">Cell membrane</location>
        <topology evidence="2">Multi-pass membrane protein</topology>
    </subcellularLocation>
</comment>
<dbReference type="RefSeq" id="WP_379229936.1">
    <property type="nucleotide sequence ID" value="NZ_JBHSTE010000001.1"/>
</dbReference>
<evidence type="ECO:0000256" key="1">
    <source>
        <dbReference type="ARBA" id="ARBA00010692"/>
    </source>
</evidence>
<feature type="transmembrane region" description="Helical" evidence="3">
    <location>
        <begin position="9"/>
        <end position="27"/>
    </location>
</feature>
<organism evidence="4 5">
    <name type="scientific">Paenibacillus septentrionalis</name>
    <dbReference type="NCBI Taxonomy" id="429342"/>
    <lineage>
        <taxon>Bacteria</taxon>
        <taxon>Bacillati</taxon>
        <taxon>Bacillota</taxon>
        <taxon>Bacilli</taxon>
        <taxon>Bacillales</taxon>
        <taxon>Paenibacillaceae</taxon>
        <taxon>Paenibacillus</taxon>
    </lineage>
</organism>
<evidence type="ECO:0000313" key="5">
    <source>
        <dbReference type="Proteomes" id="UP001596233"/>
    </source>
</evidence>
<evidence type="ECO:0000256" key="2">
    <source>
        <dbReference type="PIRNR" id="PIRNR016661"/>
    </source>
</evidence>
<feature type="transmembrane region" description="Helical" evidence="3">
    <location>
        <begin position="55"/>
        <end position="74"/>
    </location>
</feature>
<accession>A0ABW1V037</accession>
<feature type="transmembrane region" description="Helical" evidence="3">
    <location>
        <begin position="89"/>
        <end position="107"/>
    </location>
</feature>
<comment type="caution">
    <text evidence="4">The sequence shown here is derived from an EMBL/GenBank/DDBJ whole genome shotgun (WGS) entry which is preliminary data.</text>
</comment>
<keyword evidence="3" id="KW-1133">Transmembrane helix</keyword>
<dbReference type="Pfam" id="PF02632">
    <property type="entry name" value="BioY"/>
    <property type="match status" value="1"/>
</dbReference>